<feature type="domain" description="Metallo-beta-lactamase" evidence="1">
    <location>
        <begin position="34"/>
        <end position="228"/>
    </location>
</feature>
<dbReference type="InterPro" id="IPR035681">
    <property type="entry name" value="ComA-like_MBL"/>
</dbReference>
<accession>A0A3N1Y1U5</accession>
<evidence type="ECO:0000259" key="1">
    <source>
        <dbReference type="SMART" id="SM00849"/>
    </source>
</evidence>
<comment type="caution">
    <text evidence="2">The sequence shown here is derived from an EMBL/GenBank/DDBJ whole genome shotgun (WGS) entry which is preliminary data.</text>
</comment>
<name>A0A3N1Y1U5_9GAMM</name>
<sequence>MGVGARLTALVLLAAVLPGAGRAVVELAFLDVGQGDALLVHERGRCAMLVDAGRLAGGPRIARALAERGIARLHRVVITHPHLDHAGGLFHLWGRIGIGGLLDNGGANAAEWVWFDDYRALRARLPYRALAAGDGLACGGVRVQVLWPPRGFAGGVNEASLVLRLQAEGVAALLAGDAPASVEARLLGAGAALRAEVLKVAHHGAGDATTEAFLAAVRPRIALLGVGAGNRFGAPSPAVLARLRTVGARILRTDRDGTIRLELAHGQVRRLP</sequence>
<dbReference type="EMBL" id="RJVI01000002">
    <property type="protein sequence ID" value="ROR32790.1"/>
    <property type="molecule type" value="Genomic_DNA"/>
</dbReference>
<dbReference type="InterPro" id="IPR001279">
    <property type="entry name" value="Metallo-B-lactamas"/>
</dbReference>
<dbReference type="Proteomes" id="UP000276634">
    <property type="component" value="Unassembled WGS sequence"/>
</dbReference>
<dbReference type="GO" id="GO:0016787">
    <property type="term" value="F:hydrolase activity"/>
    <property type="evidence" value="ECO:0007669"/>
    <property type="project" value="UniProtKB-KW"/>
</dbReference>
<dbReference type="Gene3D" id="3.60.15.10">
    <property type="entry name" value="Ribonuclease Z/Hydroxyacylglutathione hydrolase-like"/>
    <property type="match status" value="1"/>
</dbReference>
<protein>
    <submittedName>
        <fullName evidence="2">Beta-lactamase superfamily II metal-dependent hydrolase</fullName>
    </submittedName>
</protein>
<dbReference type="AlphaFoldDB" id="A0A3N1Y1U5"/>
<evidence type="ECO:0000313" key="3">
    <source>
        <dbReference type="Proteomes" id="UP000276634"/>
    </source>
</evidence>
<gene>
    <name evidence="2" type="ORF">EDC57_2002</name>
</gene>
<dbReference type="OrthoDB" id="9761531at2"/>
<dbReference type="Pfam" id="PF00753">
    <property type="entry name" value="Lactamase_B"/>
    <property type="match status" value="1"/>
</dbReference>
<organism evidence="2 3">
    <name type="scientific">Inmirania thermothiophila</name>
    <dbReference type="NCBI Taxonomy" id="1750597"/>
    <lineage>
        <taxon>Bacteria</taxon>
        <taxon>Pseudomonadati</taxon>
        <taxon>Pseudomonadota</taxon>
        <taxon>Gammaproteobacteria</taxon>
        <taxon>Chromatiales</taxon>
        <taxon>Ectothiorhodospiraceae</taxon>
        <taxon>Inmirania</taxon>
    </lineage>
</organism>
<dbReference type="RefSeq" id="WP_123401692.1">
    <property type="nucleotide sequence ID" value="NZ_RJVI01000002.1"/>
</dbReference>
<dbReference type="PANTHER" id="PTHR30619">
    <property type="entry name" value="DNA INTERNALIZATION/COMPETENCE PROTEIN COMEC/REC2"/>
    <property type="match status" value="1"/>
</dbReference>
<dbReference type="InterPro" id="IPR036866">
    <property type="entry name" value="RibonucZ/Hydroxyglut_hydro"/>
</dbReference>
<keyword evidence="3" id="KW-1185">Reference proteome</keyword>
<proteinExistence type="predicted"/>
<dbReference type="SUPFAM" id="SSF56281">
    <property type="entry name" value="Metallo-hydrolase/oxidoreductase"/>
    <property type="match status" value="1"/>
</dbReference>
<evidence type="ECO:0000313" key="2">
    <source>
        <dbReference type="EMBL" id="ROR32790.1"/>
    </source>
</evidence>
<dbReference type="PANTHER" id="PTHR30619:SF1">
    <property type="entry name" value="RECOMBINATION PROTEIN 2"/>
    <property type="match status" value="1"/>
</dbReference>
<reference evidence="2 3" key="1">
    <citation type="submission" date="2018-11" db="EMBL/GenBank/DDBJ databases">
        <title>Genomic Encyclopedia of Type Strains, Phase IV (KMG-IV): sequencing the most valuable type-strain genomes for metagenomic binning, comparative biology and taxonomic classification.</title>
        <authorList>
            <person name="Goeker M."/>
        </authorList>
    </citation>
    <scope>NUCLEOTIDE SEQUENCE [LARGE SCALE GENOMIC DNA]</scope>
    <source>
        <strain evidence="2 3">DSM 100275</strain>
    </source>
</reference>
<keyword evidence="2" id="KW-0378">Hydrolase</keyword>
<dbReference type="SMART" id="SM00849">
    <property type="entry name" value="Lactamase_B"/>
    <property type="match status" value="1"/>
</dbReference>
<dbReference type="CDD" id="cd07731">
    <property type="entry name" value="ComA-like_MBL-fold"/>
    <property type="match status" value="1"/>
</dbReference>
<dbReference type="InterPro" id="IPR052159">
    <property type="entry name" value="Competence_DNA_uptake"/>
</dbReference>